<protein>
    <submittedName>
        <fullName evidence="3">Class I SAM-dependent methyltransferase</fullName>
    </submittedName>
</protein>
<dbReference type="OrthoDB" id="6191410at2"/>
<feature type="domain" description="Methyltransferase type 11" evidence="2">
    <location>
        <begin position="83"/>
        <end position="131"/>
    </location>
</feature>
<keyword evidence="3" id="KW-0808">Transferase</keyword>
<evidence type="ECO:0000313" key="4">
    <source>
        <dbReference type="Proteomes" id="UP000318405"/>
    </source>
</evidence>
<dbReference type="Gene3D" id="3.40.50.150">
    <property type="entry name" value="Vaccinia Virus protein VP39"/>
    <property type="match status" value="1"/>
</dbReference>
<dbReference type="AlphaFoldDB" id="A0A556ABX0"/>
<proteinExistence type="predicted"/>
<dbReference type="RefSeq" id="WP_143950294.1">
    <property type="nucleotide sequence ID" value="NZ_BAABMB010000003.1"/>
</dbReference>
<gene>
    <name evidence="3" type="ORF">FOZ76_21380</name>
</gene>
<evidence type="ECO:0000313" key="3">
    <source>
        <dbReference type="EMBL" id="TSH90378.1"/>
    </source>
</evidence>
<organism evidence="3 4">
    <name type="scientific">Verticiella sediminum</name>
    <dbReference type="NCBI Taxonomy" id="1247510"/>
    <lineage>
        <taxon>Bacteria</taxon>
        <taxon>Pseudomonadati</taxon>
        <taxon>Pseudomonadota</taxon>
        <taxon>Betaproteobacteria</taxon>
        <taxon>Burkholderiales</taxon>
        <taxon>Alcaligenaceae</taxon>
        <taxon>Verticiella</taxon>
    </lineage>
</organism>
<dbReference type="InterPro" id="IPR029063">
    <property type="entry name" value="SAM-dependent_MTases_sf"/>
</dbReference>
<reference evidence="3 4" key="1">
    <citation type="submission" date="2019-07" db="EMBL/GenBank/DDBJ databases">
        <title>Qingshengfaniella alkalisoli gen. nov., sp. nov., isolated from saline soil.</title>
        <authorList>
            <person name="Xu L."/>
            <person name="Huang X.-X."/>
            <person name="Sun J.-Q."/>
        </authorList>
    </citation>
    <scope>NUCLEOTIDE SEQUENCE [LARGE SCALE GENOMIC DNA]</scope>
    <source>
        <strain evidence="3 4">DSM 27279</strain>
    </source>
</reference>
<dbReference type="EMBL" id="VLTJ01000039">
    <property type="protein sequence ID" value="TSH90378.1"/>
    <property type="molecule type" value="Genomic_DNA"/>
</dbReference>
<sequence>MQTAENAAIVKLTEWFTTPAGEYVQAWEQARVDAAVENAFGFHAVQAGLPGFDSLRANRIPFHAYLGPELPPGPLAPHWNAQVLATLEDLPLETQSVDLLTLPHALEYARDPHRVLREAERVLMPEGRLVITGFNPWSLWTLRHRLSRRDWLPECDRLLSIPRLKDWLKLLSFDLDRGHFGCYVPPVSSAKWLRRYAFMEKAGDRWWPVCGAVYVVSAVKRVQGMQMVTATWKRKRRATAARPVTLSRRHTEPPTRE</sequence>
<evidence type="ECO:0000256" key="1">
    <source>
        <dbReference type="SAM" id="MobiDB-lite"/>
    </source>
</evidence>
<accession>A0A556ABX0</accession>
<comment type="caution">
    <text evidence="3">The sequence shown here is derived from an EMBL/GenBank/DDBJ whole genome shotgun (WGS) entry which is preliminary data.</text>
</comment>
<evidence type="ECO:0000259" key="2">
    <source>
        <dbReference type="Pfam" id="PF08241"/>
    </source>
</evidence>
<feature type="region of interest" description="Disordered" evidence="1">
    <location>
        <begin position="236"/>
        <end position="257"/>
    </location>
</feature>
<keyword evidence="4" id="KW-1185">Reference proteome</keyword>
<keyword evidence="3" id="KW-0489">Methyltransferase</keyword>
<dbReference type="SUPFAM" id="SSF53335">
    <property type="entry name" value="S-adenosyl-L-methionine-dependent methyltransferases"/>
    <property type="match status" value="1"/>
</dbReference>
<dbReference type="Proteomes" id="UP000318405">
    <property type="component" value="Unassembled WGS sequence"/>
</dbReference>
<dbReference type="InterPro" id="IPR013216">
    <property type="entry name" value="Methyltransf_11"/>
</dbReference>
<dbReference type="GO" id="GO:0032259">
    <property type="term" value="P:methylation"/>
    <property type="evidence" value="ECO:0007669"/>
    <property type="project" value="UniProtKB-KW"/>
</dbReference>
<name>A0A556ABX0_9BURK</name>
<dbReference type="GO" id="GO:0008757">
    <property type="term" value="F:S-adenosylmethionine-dependent methyltransferase activity"/>
    <property type="evidence" value="ECO:0007669"/>
    <property type="project" value="InterPro"/>
</dbReference>
<dbReference type="Pfam" id="PF08241">
    <property type="entry name" value="Methyltransf_11"/>
    <property type="match status" value="1"/>
</dbReference>